<evidence type="ECO:0000313" key="2">
    <source>
        <dbReference type="EMBL" id="KYO44625.1"/>
    </source>
</evidence>
<feature type="region of interest" description="Disordered" evidence="1">
    <location>
        <begin position="1"/>
        <end position="31"/>
    </location>
</feature>
<comment type="caution">
    <text evidence="2">The sequence shown here is derived from an EMBL/GenBank/DDBJ whole genome shotgun (WGS) entry which is preliminary data.</text>
</comment>
<proteinExistence type="predicted"/>
<sequence>MPSPQKTRPGTVTELKQSVSEPSMESVANSVSRDSAEVDDIFIESFQNMHIGTLLKVKDFCVNCFCSCPKGSSLRPKTDTTFLSKENDY</sequence>
<organism evidence="2 3">
    <name type="scientific">Alligator mississippiensis</name>
    <name type="common">American alligator</name>
    <dbReference type="NCBI Taxonomy" id="8496"/>
    <lineage>
        <taxon>Eukaryota</taxon>
        <taxon>Metazoa</taxon>
        <taxon>Chordata</taxon>
        <taxon>Craniata</taxon>
        <taxon>Vertebrata</taxon>
        <taxon>Euteleostomi</taxon>
        <taxon>Archelosauria</taxon>
        <taxon>Archosauria</taxon>
        <taxon>Crocodylia</taxon>
        <taxon>Alligatoridae</taxon>
        <taxon>Alligatorinae</taxon>
        <taxon>Alligator</taxon>
    </lineage>
</organism>
<dbReference type="EMBL" id="AKHW03000701">
    <property type="protein sequence ID" value="KYO44625.1"/>
    <property type="molecule type" value="Genomic_DNA"/>
</dbReference>
<accession>A0A151P7A6</accession>
<dbReference type="Proteomes" id="UP000050525">
    <property type="component" value="Unassembled WGS sequence"/>
</dbReference>
<evidence type="ECO:0000313" key="3">
    <source>
        <dbReference type="Proteomes" id="UP000050525"/>
    </source>
</evidence>
<evidence type="ECO:0000256" key="1">
    <source>
        <dbReference type="SAM" id="MobiDB-lite"/>
    </source>
</evidence>
<gene>
    <name evidence="2" type="ORF">Y1Q_0004704</name>
</gene>
<dbReference type="AlphaFoldDB" id="A0A151P7A6"/>
<keyword evidence="3" id="KW-1185">Reference proteome</keyword>
<name>A0A151P7A6_ALLMI</name>
<reference evidence="2 3" key="1">
    <citation type="journal article" date="2012" name="Genome Biol.">
        <title>Sequencing three crocodilian genomes to illuminate the evolution of archosaurs and amniotes.</title>
        <authorList>
            <person name="St John J.A."/>
            <person name="Braun E.L."/>
            <person name="Isberg S.R."/>
            <person name="Miles L.G."/>
            <person name="Chong A.Y."/>
            <person name="Gongora J."/>
            <person name="Dalzell P."/>
            <person name="Moran C."/>
            <person name="Bed'hom B."/>
            <person name="Abzhanov A."/>
            <person name="Burgess S.C."/>
            <person name="Cooksey A.M."/>
            <person name="Castoe T.A."/>
            <person name="Crawford N.G."/>
            <person name="Densmore L.D."/>
            <person name="Drew J.C."/>
            <person name="Edwards S.V."/>
            <person name="Faircloth B.C."/>
            <person name="Fujita M.K."/>
            <person name="Greenwold M.J."/>
            <person name="Hoffmann F.G."/>
            <person name="Howard J.M."/>
            <person name="Iguchi T."/>
            <person name="Janes D.E."/>
            <person name="Khan S.Y."/>
            <person name="Kohno S."/>
            <person name="de Koning A.J."/>
            <person name="Lance S.L."/>
            <person name="McCarthy F.M."/>
            <person name="McCormack J.E."/>
            <person name="Merchant M.E."/>
            <person name="Peterson D.G."/>
            <person name="Pollock D.D."/>
            <person name="Pourmand N."/>
            <person name="Raney B.J."/>
            <person name="Roessler K.A."/>
            <person name="Sanford J.R."/>
            <person name="Sawyer R.H."/>
            <person name="Schmidt C.J."/>
            <person name="Triplett E.W."/>
            <person name="Tuberville T.D."/>
            <person name="Venegas-Anaya M."/>
            <person name="Howard J.T."/>
            <person name="Jarvis E.D."/>
            <person name="Guillette L.J.Jr."/>
            <person name="Glenn T.C."/>
            <person name="Green R.E."/>
            <person name="Ray D.A."/>
        </authorList>
    </citation>
    <scope>NUCLEOTIDE SEQUENCE [LARGE SCALE GENOMIC DNA]</scope>
    <source>
        <strain evidence="2">KSC_2009_1</strain>
    </source>
</reference>
<protein>
    <submittedName>
        <fullName evidence="2">Uncharacterized protein</fullName>
    </submittedName>
</protein>